<dbReference type="EMBL" id="QVIA01000006">
    <property type="protein sequence ID" value="RGC33270.1"/>
    <property type="molecule type" value="Genomic_DNA"/>
</dbReference>
<protein>
    <submittedName>
        <fullName evidence="1">Uncharacterized protein</fullName>
    </submittedName>
</protein>
<sequence length="76" mass="9576">MVKKDFNYFFLKGNKYFFRSCKEMETIFYHYAENHVEELKFRNECVVSGNEFNEFILRKFDYNLGRIYRPFLQYIR</sequence>
<evidence type="ECO:0000313" key="1">
    <source>
        <dbReference type="EMBL" id="RGC33270.1"/>
    </source>
</evidence>
<reference evidence="1 2" key="1">
    <citation type="submission" date="2018-08" db="EMBL/GenBank/DDBJ databases">
        <title>A genome reference for cultivated species of the human gut microbiota.</title>
        <authorList>
            <person name="Zou Y."/>
            <person name="Xue W."/>
            <person name="Luo G."/>
        </authorList>
    </citation>
    <scope>NUCLEOTIDE SEQUENCE [LARGE SCALE GENOMIC DNA]</scope>
    <source>
        <strain evidence="1 2">AF19-21</strain>
    </source>
</reference>
<comment type="caution">
    <text evidence="1">The sequence shown here is derived from an EMBL/GenBank/DDBJ whole genome shotgun (WGS) entry which is preliminary data.</text>
</comment>
<dbReference type="AlphaFoldDB" id="A0A3E2WY70"/>
<accession>A0A3E2WY70</accession>
<name>A0A3E2WY70_9FIRM</name>
<gene>
    <name evidence="1" type="ORF">DWX41_06565</name>
</gene>
<dbReference type="Proteomes" id="UP000261111">
    <property type="component" value="Unassembled WGS sequence"/>
</dbReference>
<evidence type="ECO:0000313" key="2">
    <source>
        <dbReference type="Proteomes" id="UP000261111"/>
    </source>
</evidence>
<proteinExistence type="predicted"/>
<organism evidence="1 2">
    <name type="scientific">Hungatella hathewayi</name>
    <dbReference type="NCBI Taxonomy" id="154046"/>
    <lineage>
        <taxon>Bacteria</taxon>
        <taxon>Bacillati</taxon>
        <taxon>Bacillota</taxon>
        <taxon>Clostridia</taxon>
        <taxon>Lachnospirales</taxon>
        <taxon>Lachnospiraceae</taxon>
        <taxon>Hungatella</taxon>
    </lineage>
</organism>